<feature type="transmembrane region" description="Helical" evidence="7">
    <location>
        <begin position="110"/>
        <end position="132"/>
    </location>
</feature>
<dbReference type="Pfam" id="PF04258">
    <property type="entry name" value="Peptidase_A22B"/>
    <property type="match status" value="2"/>
</dbReference>
<keyword evidence="3 7" id="KW-0812">Transmembrane</keyword>
<feature type="transmembrane region" description="Helical" evidence="7">
    <location>
        <begin position="37"/>
        <end position="55"/>
    </location>
</feature>
<reference evidence="8 9" key="1">
    <citation type="journal article" date="2008" name="Nature">
        <title>The Trichoplax genome and the nature of placozoans.</title>
        <authorList>
            <person name="Srivastava M."/>
            <person name="Begovic E."/>
            <person name="Chapman J."/>
            <person name="Putnam N.H."/>
            <person name="Hellsten U."/>
            <person name="Kawashima T."/>
            <person name="Kuo A."/>
            <person name="Mitros T."/>
            <person name="Salamov A."/>
            <person name="Carpenter M.L."/>
            <person name="Signorovitch A.Y."/>
            <person name="Moreno M.A."/>
            <person name="Kamm K."/>
            <person name="Grimwood J."/>
            <person name="Schmutz J."/>
            <person name="Shapiro H."/>
            <person name="Grigoriev I.V."/>
            <person name="Buss L.W."/>
            <person name="Schierwater B."/>
            <person name="Dellaporta S.L."/>
            <person name="Rokhsar D.S."/>
        </authorList>
    </citation>
    <scope>NUCLEOTIDE SEQUENCE [LARGE SCALE GENOMIC DNA]</scope>
    <source>
        <strain evidence="8 9">Grell-BS-1999</strain>
    </source>
</reference>
<keyword evidence="5 7" id="KW-1133">Transmembrane helix</keyword>
<dbReference type="PANTHER" id="PTHR12174">
    <property type="entry name" value="SIGNAL PEPTIDE PEPTIDASE"/>
    <property type="match status" value="1"/>
</dbReference>
<dbReference type="GO" id="GO:0016020">
    <property type="term" value="C:membrane"/>
    <property type="evidence" value="ECO:0007669"/>
    <property type="project" value="InterPro"/>
</dbReference>
<dbReference type="InterPro" id="IPR007369">
    <property type="entry name" value="Peptidase_A22B_SPP"/>
</dbReference>
<evidence type="ECO:0000313" key="8">
    <source>
        <dbReference type="EMBL" id="EDV22453.1"/>
    </source>
</evidence>
<dbReference type="PhylomeDB" id="B3S4F5"/>
<dbReference type="KEGG" id="tad:TRIADDRAFT_59065"/>
<dbReference type="RefSeq" id="XP_002114997.1">
    <property type="nucleotide sequence ID" value="XM_002114961.1"/>
</dbReference>
<organism evidence="8 9">
    <name type="scientific">Trichoplax adhaerens</name>
    <name type="common">Trichoplax reptans</name>
    <dbReference type="NCBI Taxonomy" id="10228"/>
    <lineage>
        <taxon>Eukaryota</taxon>
        <taxon>Metazoa</taxon>
        <taxon>Placozoa</taxon>
        <taxon>Uniplacotomia</taxon>
        <taxon>Trichoplacea</taxon>
        <taxon>Trichoplacidae</taxon>
        <taxon>Trichoplax</taxon>
    </lineage>
</organism>
<sequence length="180" mass="20610">MMVFLWLLTGHWLVIDVIGMVLCTAVITYVRLPNLQVSTYLLCGLLIYDVFWVYFSERIFRSNVMIDVAMSTARNPVIPGLLTSFALRFDNFKSKQSDLLNKSRLMTVNYFRCCLIGYAFGLFLAGVFATILNAPQPALLFLVPSTLLPLWLLAYKKNDIGYMWSGSFNEIKIKREVNII</sequence>
<keyword evidence="4" id="KW-0378">Hydrolase</keyword>
<dbReference type="AlphaFoldDB" id="B3S4F5"/>
<evidence type="ECO:0000256" key="3">
    <source>
        <dbReference type="ARBA" id="ARBA00022692"/>
    </source>
</evidence>
<feature type="transmembrane region" description="Helical" evidence="7">
    <location>
        <begin position="138"/>
        <end position="155"/>
    </location>
</feature>
<dbReference type="CTD" id="6756210"/>
<dbReference type="HOGENOM" id="CLU_110833_0_0_1"/>
<evidence type="ECO:0000256" key="7">
    <source>
        <dbReference type="SAM" id="Phobius"/>
    </source>
</evidence>
<dbReference type="SMART" id="SM00730">
    <property type="entry name" value="PSN"/>
    <property type="match status" value="1"/>
</dbReference>
<evidence type="ECO:0000256" key="6">
    <source>
        <dbReference type="ARBA" id="ARBA00023136"/>
    </source>
</evidence>
<protein>
    <submittedName>
        <fullName evidence="8">Uncharacterized protein</fullName>
    </submittedName>
</protein>
<dbReference type="GO" id="GO:0012505">
    <property type="term" value="C:endomembrane system"/>
    <property type="evidence" value="ECO:0007669"/>
    <property type="project" value="UniProtKB-SubCell"/>
</dbReference>
<dbReference type="STRING" id="10228.B3S4F5"/>
<dbReference type="eggNOG" id="KOG2443">
    <property type="taxonomic scope" value="Eukaryota"/>
</dbReference>
<name>B3S4F5_TRIAD</name>
<dbReference type="OrthoDB" id="29661at2759"/>
<evidence type="ECO:0000256" key="4">
    <source>
        <dbReference type="ARBA" id="ARBA00022801"/>
    </source>
</evidence>
<keyword evidence="6 7" id="KW-0472">Membrane</keyword>
<comment type="similarity">
    <text evidence="2">Belongs to the peptidase A22B family.</text>
</comment>
<proteinExistence type="inferred from homology"/>
<gene>
    <name evidence="8" type="ORF">TRIADDRAFT_59065</name>
</gene>
<dbReference type="EMBL" id="DS985249">
    <property type="protein sequence ID" value="EDV22453.1"/>
    <property type="molecule type" value="Genomic_DNA"/>
</dbReference>
<evidence type="ECO:0000256" key="2">
    <source>
        <dbReference type="ARBA" id="ARBA00006859"/>
    </source>
</evidence>
<dbReference type="Proteomes" id="UP000009022">
    <property type="component" value="Unassembled WGS sequence"/>
</dbReference>
<dbReference type="GO" id="GO:0042500">
    <property type="term" value="F:aspartic endopeptidase activity, intramembrane cleaving"/>
    <property type="evidence" value="ECO:0007669"/>
    <property type="project" value="InterPro"/>
</dbReference>
<feature type="transmembrane region" description="Helical" evidence="7">
    <location>
        <begin position="12"/>
        <end position="31"/>
    </location>
</feature>
<dbReference type="PANTHER" id="PTHR12174:SF22">
    <property type="entry name" value="SIGNAL PEPTIDE PEPTIDASE-LIKE 3"/>
    <property type="match status" value="1"/>
</dbReference>
<accession>B3S4F5</accession>
<comment type="subcellular location">
    <subcellularLocation>
        <location evidence="1">Endomembrane system</location>
        <topology evidence="1">Multi-pass membrane protein</topology>
    </subcellularLocation>
</comment>
<dbReference type="FunCoup" id="B3S4F5">
    <property type="interactions" value="1687"/>
</dbReference>
<dbReference type="InterPro" id="IPR006639">
    <property type="entry name" value="Preselin/SPP"/>
</dbReference>
<evidence type="ECO:0000256" key="1">
    <source>
        <dbReference type="ARBA" id="ARBA00004127"/>
    </source>
</evidence>
<dbReference type="InParanoid" id="B3S4F5"/>
<keyword evidence="9" id="KW-1185">Reference proteome</keyword>
<dbReference type="GeneID" id="6756210"/>
<evidence type="ECO:0000256" key="5">
    <source>
        <dbReference type="ARBA" id="ARBA00022989"/>
    </source>
</evidence>
<evidence type="ECO:0000313" key="9">
    <source>
        <dbReference type="Proteomes" id="UP000009022"/>
    </source>
</evidence>